<dbReference type="InterPro" id="IPR017880">
    <property type="entry name" value="KilA_N"/>
</dbReference>
<dbReference type="PROSITE" id="PS51301">
    <property type="entry name" value="KILA_N"/>
    <property type="match status" value="1"/>
</dbReference>
<dbReference type="Pfam" id="PF04383">
    <property type="entry name" value="KilA-N"/>
    <property type="match status" value="1"/>
</dbReference>
<keyword evidence="3" id="KW-1185">Reference proteome</keyword>
<dbReference type="GO" id="GO:0003677">
    <property type="term" value="F:DNA binding"/>
    <property type="evidence" value="ECO:0007669"/>
    <property type="project" value="InterPro"/>
</dbReference>
<dbReference type="Pfam" id="PF03374">
    <property type="entry name" value="ANT"/>
    <property type="match status" value="1"/>
</dbReference>
<evidence type="ECO:0000313" key="3">
    <source>
        <dbReference type="Proteomes" id="UP000477386"/>
    </source>
</evidence>
<sequence>MNTLQVFSYNDFSIEFELIGSQVYANATAMCKPFGKRPNDWYVLPDTQRYIQAITGKSGNSDYQLFIKKAGNPDYGGGTWIHEKLIIKLAQWLDVDFEVWCDQQIATLLTRRQLAVSTPSYMIEDPIQRAEAWIREAKEKQALSFQNAELKPKAEYAETVLLSESALTTTKIAQQLGMSAIKLNRILRDKRVQYKQSGIWNLYSVHTGKGYATLRTYMHPGSDGIIRTEHLLVWTEAGRQFIHQLLNPALSPVASPLRVATA</sequence>
<proteinExistence type="predicted"/>
<protein>
    <recommendedName>
        <fullName evidence="1">KilA-N domain-containing protein</fullName>
    </recommendedName>
</protein>
<evidence type="ECO:0000313" key="2">
    <source>
        <dbReference type="EMBL" id="NEU68270.1"/>
    </source>
</evidence>
<dbReference type="Proteomes" id="UP000477386">
    <property type="component" value="Unassembled WGS sequence"/>
</dbReference>
<organism evidence="2 3">
    <name type="scientific">Spirosoma agri</name>
    <dbReference type="NCBI Taxonomy" id="1987381"/>
    <lineage>
        <taxon>Bacteria</taxon>
        <taxon>Pseudomonadati</taxon>
        <taxon>Bacteroidota</taxon>
        <taxon>Cytophagia</taxon>
        <taxon>Cytophagales</taxon>
        <taxon>Cytophagaceae</taxon>
        <taxon>Spirosoma</taxon>
    </lineage>
</organism>
<feature type="domain" description="KilA-N" evidence="1">
    <location>
        <begin position="3"/>
        <end position="108"/>
    </location>
</feature>
<dbReference type="RefSeq" id="WP_164039948.1">
    <property type="nucleotide sequence ID" value="NZ_JAAGNZ010000001.1"/>
</dbReference>
<reference evidence="2 3" key="1">
    <citation type="submission" date="2020-02" db="EMBL/GenBank/DDBJ databases">
        <title>Draft genome sequence of two Spirosoma agri KCTC 52727 and Spirosoma terrae KCTC 52035.</title>
        <authorList>
            <person name="Rojas J."/>
            <person name="Ambika Manirajan B."/>
            <person name="Ratering S."/>
            <person name="Suarez C."/>
            <person name="Schnell S."/>
        </authorList>
    </citation>
    <scope>NUCLEOTIDE SEQUENCE [LARGE SCALE GENOMIC DNA]</scope>
    <source>
        <strain evidence="2 3">KCTC 52727</strain>
    </source>
</reference>
<accession>A0A6M0IJ06</accession>
<name>A0A6M0IJ06_9BACT</name>
<dbReference type="AlphaFoldDB" id="A0A6M0IJ06"/>
<comment type="caution">
    <text evidence="2">The sequence shown here is derived from an EMBL/GenBank/DDBJ whole genome shotgun (WGS) entry which is preliminary data.</text>
</comment>
<dbReference type="InterPro" id="IPR005039">
    <property type="entry name" value="Ant_C"/>
</dbReference>
<dbReference type="EMBL" id="JAAGNZ010000001">
    <property type="protein sequence ID" value="NEU68270.1"/>
    <property type="molecule type" value="Genomic_DNA"/>
</dbReference>
<gene>
    <name evidence="2" type="ORF">GK091_15365</name>
</gene>
<dbReference type="SMART" id="SM01252">
    <property type="entry name" value="KilA-N"/>
    <property type="match status" value="1"/>
</dbReference>
<dbReference type="InterPro" id="IPR018004">
    <property type="entry name" value="KilA/APSES_HTH"/>
</dbReference>
<evidence type="ECO:0000259" key="1">
    <source>
        <dbReference type="PROSITE" id="PS51301"/>
    </source>
</evidence>